<dbReference type="Proteomes" id="UP001500683">
    <property type="component" value="Unassembled WGS sequence"/>
</dbReference>
<feature type="compositionally biased region" description="Basic and acidic residues" evidence="3">
    <location>
        <begin position="139"/>
        <end position="148"/>
    </location>
</feature>
<evidence type="ECO:0000256" key="1">
    <source>
        <dbReference type="ARBA" id="ARBA00023122"/>
    </source>
</evidence>
<proteinExistence type="predicted"/>
<keyword evidence="1 2" id="KW-0129">CBS domain</keyword>
<dbReference type="Pfam" id="PF00571">
    <property type="entry name" value="CBS"/>
    <property type="match status" value="1"/>
</dbReference>
<gene>
    <name evidence="5" type="ORF">GCM10022214_38520</name>
</gene>
<evidence type="ECO:0000259" key="4">
    <source>
        <dbReference type="PROSITE" id="PS51371"/>
    </source>
</evidence>
<organism evidence="5 6">
    <name type="scientific">Actinomadura miaoliensis</name>
    <dbReference type="NCBI Taxonomy" id="430685"/>
    <lineage>
        <taxon>Bacteria</taxon>
        <taxon>Bacillati</taxon>
        <taxon>Actinomycetota</taxon>
        <taxon>Actinomycetes</taxon>
        <taxon>Streptosporangiales</taxon>
        <taxon>Thermomonosporaceae</taxon>
        <taxon>Actinomadura</taxon>
    </lineage>
</organism>
<evidence type="ECO:0000313" key="5">
    <source>
        <dbReference type="EMBL" id="GAA4077200.1"/>
    </source>
</evidence>
<evidence type="ECO:0000256" key="3">
    <source>
        <dbReference type="SAM" id="MobiDB-lite"/>
    </source>
</evidence>
<feature type="region of interest" description="Disordered" evidence="3">
    <location>
        <begin position="120"/>
        <end position="164"/>
    </location>
</feature>
<dbReference type="RefSeq" id="WP_344949030.1">
    <property type="nucleotide sequence ID" value="NZ_BAAAZG010000024.1"/>
</dbReference>
<keyword evidence="6" id="KW-1185">Reference proteome</keyword>
<dbReference type="PROSITE" id="PS51371">
    <property type="entry name" value="CBS"/>
    <property type="match status" value="1"/>
</dbReference>
<evidence type="ECO:0000256" key="2">
    <source>
        <dbReference type="PROSITE-ProRule" id="PRU00703"/>
    </source>
</evidence>
<reference evidence="6" key="1">
    <citation type="journal article" date="2019" name="Int. J. Syst. Evol. Microbiol.">
        <title>The Global Catalogue of Microorganisms (GCM) 10K type strain sequencing project: providing services to taxonomists for standard genome sequencing and annotation.</title>
        <authorList>
            <consortium name="The Broad Institute Genomics Platform"/>
            <consortium name="The Broad Institute Genome Sequencing Center for Infectious Disease"/>
            <person name="Wu L."/>
            <person name="Ma J."/>
        </authorList>
    </citation>
    <scope>NUCLEOTIDE SEQUENCE [LARGE SCALE GENOMIC DNA]</scope>
    <source>
        <strain evidence="6">JCM 16702</strain>
    </source>
</reference>
<sequence length="164" mass="17954">MRRRKAEVMAATVVTVAEDMAFIEIVETMAEHNIHALPLADQDGRVTGIVSDADLPRKQEDKNAASPQKLPETLRHCGTQAKASAVDTCGLMTSSAVTLPRDASAHTLLYYKHATIPSPTAGCDTNADAGRRAARRRGRDPYRGDLLHRRPGLQAEETREPRFP</sequence>
<dbReference type="Gene3D" id="3.10.580.10">
    <property type="entry name" value="CBS-domain"/>
    <property type="match status" value="1"/>
</dbReference>
<dbReference type="InterPro" id="IPR046342">
    <property type="entry name" value="CBS_dom_sf"/>
</dbReference>
<dbReference type="InterPro" id="IPR051257">
    <property type="entry name" value="Diverse_CBS-Domain"/>
</dbReference>
<comment type="caution">
    <text evidence="5">The sequence shown here is derived from an EMBL/GenBank/DDBJ whole genome shotgun (WGS) entry which is preliminary data.</text>
</comment>
<name>A0ABP7VY97_9ACTN</name>
<dbReference type="InterPro" id="IPR000644">
    <property type="entry name" value="CBS_dom"/>
</dbReference>
<protein>
    <recommendedName>
        <fullName evidence="4">CBS domain-containing protein</fullName>
    </recommendedName>
</protein>
<evidence type="ECO:0000313" key="6">
    <source>
        <dbReference type="Proteomes" id="UP001500683"/>
    </source>
</evidence>
<dbReference type="PANTHER" id="PTHR43080">
    <property type="entry name" value="CBS DOMAIN-CONTAINING PROTEIN CBSX3, MITOCHONDRIAL"/>
    <property type="match status" value="1"/>
</dbReference>
<dbReference type="SUPFAM" id="SSF54631">
    <property type="entry name" value="CBS-domain pair"/>
    <property type="match status" value="1"/>
</dbReference>
<dbReference type="EMBL" id="BAAAZG010000024">
    <property type="protein sequence ID" value="GAA4077200.1"/>
    <property type="molecule type" value="Genomic_DNA"/>
</dbReference>
<dbReference type="PANTHER" id="PTHR43080:SF29">
    <property type="entry name" value="OS02G0818000 PROTEIN"/>
    <property type="match status" value="1"/>
</dbReference>
<feature type="domain" description="CBS" evidence="4">
    <location>
        <begin position="9"/>
        <end position="66"/>
    </location>
</feature>
<accession>A0ABP7VY97</accession>
<dbReference type="SMART" id="SM00116">
    <property type="entry name" value="CBS"/>
    <property type="match status" value="1"/>
</dbReference>